<organism evidence="1 2">
    <name type="scientific">Pedobacter suwonensis</name>
    <dbReference type="NCBI Taxonomy" id="332999"/>
    <lineage>
        <taxon>Bacteria</taxon>
        <taxon>Pseudomonadati</taxon>
        <taxon>Bacteroidota</taxon>
        <taxon>Sphingobacteriia</taxon>
        <taxon>Sphingobacteriales</taxon>
        <taxon>Sphingobacteriaceae</taxon>
        <taxon>Pedobacter</taxon>
    </lineage>
</organism>
<dbReference type="EMBL" id="FOJM01000013">
    <property type="protein sequence ID" value="SFA54127.1"/>
    <property type="molecule type" value="Genomic_DNA"/>
</dbReference>
<gene>
    <name evidence="1" type="ORF">SAMN04488511_11324</name>
</gene>
<evidence type="ECO:0000313" key="1">
    <source>
        <dbReference type="EMBL" id="SFA54127.1"/>
    </source>
</evidence>
<sequence length="42" mass="4688">MKQQTNKIKVKTIFTFGQKKGKDGLSTDVTTLTTSLTVTGWR</sequence>
<proteinExistence type="predicted"/>
<reference evidence="2" key="1">
    <citation type="submission" date="2016-10" db="EMBL/GenBank/DDBJ databases">
        <authorList>
            <person name="Varghese N."/>
            <person name="Submissions S."/>
        </authorList>
    </citation>
    <scope>NUCLEOTIDE SEQUENCE [LARGE SCALE GENOMIC DNA]</scope>
    <source>
        <strain evidence="2">DSM 18130</strain>
    </source>
</reference>
<dbReference type="AlphaFoldDB" id="A0A1I0TQU3"/>
<evidence type="ECO:0000313" key="2">
    <source>
        <dbReference type="Proteomes" id="UP000198836"/>
    </source>
</evidence>
<protein>
    <submittedName>
        <fullName evidence="1">Uncharacterized protein</fullName>
    </submittedName>
</protein>
<keyword evidence="2" id="KW-1185">Reference proteome</keyword>
<dbReference type="RefSeq" id="WP_262987386.1">
    <property type="nucleotide sequence ID" value="NZ_CP031708.1"/>
</dbReference>
<dbReference type="Proteomes" id="UP000198836">
    <property type="component" value="Unassembled WGS sequence"/>
</dbReference>
<name>A0A1I0TQU3_9SPHI</name>
<dbReference type="GeneID" id="96617708"/>
<accession>A0A1I0TQU3</accession>